<accession>A0A0A9A1Z0</accession>
<reference evidence="1" key="1">
    <citation type="submission" date="2014-09" db="EMBL/GenBank/DDBJ databases">
        <authorList>
            <person name="Magalhaes I.L.F."/>
            <person name="Oliveira U."/>
            <person name="Santos F.R."/>
            <person name="Vidigal T.H.D.A."/>
            <person name="Brescovit A.D."/>
            <person name="Santos A.J."/>
        </authorList>
    </citation>
    <scope>NUCLEOTIDE SEQUENCE</scope>
    <source>
        <tissue evidence="1">Shoot tissue taken approximately 20 cm above the soil surface</tissue>
    </source>
</reference>
<dbReference type="EMBL" id="GBRH01253912">
    <property type="protein sequence ID" value="JAD43983.1"/>
    <property type="molecule type" value="Transcribed_RNA"/>
</dbReference>
<evidence type="ECO:0000313" key="1">
    <source>
        <dbReference type="EMBL" id="JAD43983.1"/>
    </source>
</evidence>
<dbReference type="AlphaFoldDB" id="A0A0A9A1Z0"/>
<organism evidence="1">
    <name type="scientific">Arundo donax</name>
    <name type="common">Giant reed</name>
    <name type="synonym">Donax arundinaceus</name>
    <dbReference type="NCBI Taxonomy" id="35708"/>
    <lineage>
        <taxon>Eukaryota</taxon>
        <taxon>Viridiplantae</taxon>
        <taxon>Streptophyta</taxon>
        <taxon>Embryophyta</taxon>
        <taxon>Tracheophyta</taxon>
        <taxon>Spermatophyta</taxon>
        <taxon>Magnoliopsida</taxon>
        <taxon>Liliopsida</taxon>
        <taxon>Poales</taxon>
        <taxon>Poaceae</taxon>
        <taxon>PACMAD clade</taxon>
        <taxon>Arundinoideae</taxon>
        <taxon>Arundineae</taxon>
        <taxon>Arundo</taxon>
    </lineage>
</organism>
<name>A0A0A9A1Z0_ARUDO</name>
<proteinExistence type="predicted"/>
<reference evidence="1" key="2">
    <citation type="journal article" date="2015" name="Data Brief">
        <title>Shoot transcriptome of the giant reed, Arundo donax.</title>
        <authorList>
            <person name="Barrero R.A."/>
            <person name="Guerrero F.D."/>
            <person name="Moolhuijzen P."/>
            <person name="Goolsby J.A."/>
            <person name="Tidwell J."/>
            <person name="Bellgard S.E."/>
            <person name="Bellgard M.I."/>
        </authorList>
    </citation>
    <scope>NUCLEOTIDE SEQUENCE</scope>
    <source>
        <tissue evidence="1">Shoot tissue taken approximately 20 cm above the soil surface</tissue>
    </source>
</reference>
<protein>
    <submittedName>
        <fullName evidence="1">Uncharacterized protein</fullName>
    </submittedName>
</protein>
<sequence length="59" mass="7111">MMPSFLLNFQNTMKQYQLLHFRTVECAILGWLFYLNYLEPSSISFKKNWPQNVTVFANF</sequence>